<dbReference type="Proteomes" id="UP000305067">
    <property type="component" value="Unassembled WGS sequence"/>
</dbReference>
<name>A0A5C3Q3X4_9AGAR</name>
<evidence type="ECO:0000313" key="1">
    <source>
        <dbReference type="EMBL" id="TFK96662.1"/>
    </source>
</evidence>
<gene>
    <name evidence="1" type="ORF">BDV98DRAFT_301446</name>
</gene>
<sequence length="130" mass="13643">METGISYVSSGGWEGEAAQQHSLEGLGRPRPPIDLAVEDGEKGSEYRSAVAPLSFQPLSYAGLAPDASQPPPASLTPVSLQNGLAEAAYATVQTLAFLAPGRARWRASCVSQCIDPRVDHVRQAELVALG</sequence>
<reference evidence="1 2" key="1">
    <citation type="journal article" date="2019" name="Nat. Ecol. Evol.">
        <title>Megaphylogeny resolves global patterns of mushroom evolution.</title>
        <authorList>
            <person name="Varga T."/>
            <person name="Krizsan K."/>
            <person name="Foldi C."/>
            <person name="Dima B."/>
            <person name="Sanchez-Garcia M."/>
            <person name="Sanchez-Ramirez S."/>
            <person name="Szollosi G.J."/>
            <person name="Szarkandi J.G."/>
            <person name="Papp V."/>
            <person name="Albert L."/>
            <person name="Andreopoulos W."/>
            <person name="Angelini C."/>
            <person name="Antonin V."/>
            <person name="Barry K.W."/>
            <person name="Bougher N.L."/>
            <person name="Buchanan P."/>
            <person name="Buyck B."/>
            <person name="Bense V."/>
            <person name="Catcheside P."/>
            <person name="Chovatia M."/>
            <person name="Cooper J."/>
            <person name="Damon W."/>
            <person name="Desjardin D."/>
            <person name="Finy P."/>
            <person name="Geml J."/>
            <person name="Haridas S."/>
            <person name="Hughes K."/>
            <person name="Justo A."/>
            <person name="Karasinski D."/>
            <person name="Kautmanova I."/>
            <person name="Kiss B."/>
            <person name="Kocsube S."/>
            <person name="Kotiranta H."/>
            <person name="LaButti K.M."/>
            <person name="Lechner B.E."/>
            <person name="Liimatainen K."/>
            <person name="Lipzen A."/>
            <person name="Lukacs Z."/>
            <person name="Mihaltcheva S."/>
            <person name="Morgado L.N."/>
            <person name="Niskanen T."/>
            <person name="Noordeloos M.E."/>
            <person name="Ohm R.A."/>
            <person name="Ortiz-Santana B."/>
            <person name="Ovrebo C."/>
            <person name="Racz N."/>
            <person name="Riley R."/>
            <person name="Savchenko A."/>
            <person name="Shiryaev A."/>
            <person name="Soop K."/>
            <person name="Spirin V."/>
            <person name="Szebenyi C."/>
            <person name="Tomsovsky M."/>
            <person name="Tulloss R.E."/>
            <person name="Uehling J."/>
            <person name="Grigoriev I.V."/>
            <person name="Vagvolgyi C."/>
            <person name="Papp T."/>
            <person name="Martin F.M."/>
            <person name="Miettinen O."/>
            <person name="Hibbett D.S."/>
            <person name="Nagy L.G."/>
        </authorList>
    </citation>
    <scope>NUCLEOTIDE SEQUENCE [LARGE SCALE GENOMIC DNA]</scope>
    <source>
        <strain evidence="1 2">CBS 309.79</strain>
    </source>
</reference>
<keyword evidence="2" id="KW-1185">Reference proteome</keyword>
<evidence type="ECO:0000313" key="2">
    <source>
        <dbReference type="Proteomes" id="UP000305067"/>
    </source>
</evidence>
<dbReference type="EMBL" id="ML178856">
    <property type="protein sequence ID" value="TFK96662.1"/>
    <property type="molecule type" value="Genomic_DNA"/>
</dbReference>
<dbReference type="AlphaFoldDB" id="A0A5C3Q3X4"/>
<protein>
    <submittedName>
        <fullName evidence="1">Uncharacterized protein</fullName>
    </submittedName>
</protein>
<proteinExistence type="predicted"/>
<accession>A0A5C3Q3X4</accession>
<organism evidence="1 2">
    <name type="scientific">Pterulicium gracile</name>
    <dbReference type="NCBI Taxonomy" id="1884261"/>
    <lineage>
        <taxon>Eukaryota</taxon>
        <taxon>Fungi</taxon>
        <taxon>Dikarya</taxon>
        <taxon>Basidiomycota</taxon>
        <taxon>Agaricomycotina</taxon>
        <taxon>Agaricomycetes</taxon>
        <taxon>Agaricomycetidae</taxon>
        <taxon>Agaricales</taxon>
        <taxon>Pleurotineae</taxon>
        <taxon>Pterulaceae</taxon>
        <taxon>Pterulicium</taxon>
    </lineage>
</organism>